<reference evidence="2 3" key="1">
    <citation type="submission" date="2024-04" db="EMBL/GenBank/DDBJ databases">
        <title>Phyllosticta paracitricarpa is synonymous to the EU quarantine fungus P. citricarpa based on phylogenomic analyses.</title>
        <authorList>
            <consortium name="Lawrence Berkeley National Laboratory"/>
            <person name="Van ingen-buijs V.A."/>
            <person name="Van westerhoven A.C."/>
            <person name="Haridas S."/>
            <person name="Skiadas P."/>
            <person name="Martin F."/>
            <person name="Groenewald J.Z."/>
            <person name="Crous P.W."/>
            <person name="Seidl M.F."/>
        </authorList>
    </citation>
    <scope>NUCLEOTIDE SEQUENCE [LARGE SCALE GENOMIC DNA]</scope>
    <source>
        <strain evidence="2 3">CPC 17464</strain>
    </source>
</reference>
<organism evidence="2 3">
    <name type="scientific">Phyllosticta citribraziliensis</name>
    <dbReference type="NCBI Taxonomy" id="989973"/>
    <lineage>
        <taxon>Eukaryota</taxon>
        <taxon>Fungi</taxon>
        <taxon>Dikarya</taxon>
        <taxon>Ascomycota</taxon>
        <taxon>Pezizomycotina</taxon>
        <taxon>Dothideomycetes</taxon>
        <taxon>Dothideomycetes incertae sedis</taxon>
        <taxon>Botryosphaeriales</taxon>
        <taxon>Phyllostictaceae</taxon>
        <taxon>Phyllosticta</taxon>
    </lineage>
</organism>
<sequence>MPTRTSRRTNTCTFSAHHSRQTIQPSGISTAEVGKTHQRQPFAPKMPASLTRHAGDARQTKEAERSLTIPIPILPNLNPERLYKATKPHIIVKSSHETGDGEGSPTLFALLDGRGGRGAVGGRGQRRNLNHVRALRRATIDGWAVETWDGDRRALVLRLMGVVLVEAAKLPGGGGPDAGEEWRKKKRRTRGERRTREKEREEDEKRIRRAAFVAA</sequence>
<feature type="region of interest" description="Disordered" evidence="1">
    <location>
        <begin position="1"/>
        <end position="26"/>
    </location>
</feature>
<dbReference type="GeneID" id="92028625"/>
<evidence type="ECO:0000256" key="1">
    <source>
        <dbReference type="SAM" id="MobiDB-lite"/>
    </source>
</evidence>
<keyword evidence="3" id="KW-1185">Reference proteome</keyword>
<accession>A0ABR1LPZ4</accession>
<feature type="region of interest" description="Disordered" evidence="1">
    <location>
        <begin position="41"/>
        <end position="63"/>
    </location>
</feature>
<protein>
    <submittedName>
        <fullName evidence="2">Uncharacterized protein</fullName>
    </submittedName>
</protein>
<gene>
    <name evidence="2" type="ORF">J3D65DRAFT_372543</name>
</gene>
<dbReference type="EMBL" id="JBBPEH010000006">
    <property type="protein sequence ID" value="KAK7537249.1"/>
    <property type="molecule type" value="Genomic_DNA"/>
</dbReference>
<feature type="region of interest" description="Disordered" evidence="1">
    <location>
        <begin position="170"/>
        <end position="207"/>
    </location>
</feature>
<dbReference type="RefSeq" id="XP_066655400.1">
    <property type="nucleotide sequence ID" value="XM_066795719.1"/>
</dbReference>
<evidence type="ECO:0000313" key="2">
    <source>
        <dbReference type="EMBL" id="KAK7537249.1"/>
    </source>
</evidence>
<comment type="caution">
    <text evidence="2">The sequence shown here is derived from an EMBL/GenBank/DDBJ whole genome shotgun (WGS) entry which is preliminary data.</text>
</comment>
<dbReference type="Proteomes" id="UP001360953">
    <property type="component" value="Unassembled WGS sequence"/>
</dbReference>
<feature type="compositionally biased region" description="Basic and acidic residues" evidence="1">
    <location>
        <begin position="192"/>
        <end position="206"/>
    </location>
</feature>
<feature type="compositionally biased region" description="Polar residues" evidence="1">
    <location>
        <begin position="8"/>
        <end position="26"/>
    </location>
</feature>
<proteinExistence type="predicted"/>
<name>A0ABR1LPZ4_9PEZI</name>
<feature type="compositionally biased region" description="Basic and acidic residues" evidence="1">
    <location>
        <begin position="53"/>
        <end position="63"/>
    </location>
</feature>
<evidence type="ECO:0000313" key="3">
    <source>
        <dbReference type="Proteomes" id="UP001360953"/>
    </source>
</evidence>